<sequence length="332" mass="38071">MKNCKLILIEGIPGSGKSTTAQYISKVLRTNNILHKWWYEEEKEHPIYIYEDHESMQQVVTNLANGNYREVIDLALEQWARFSSAIQASDEIIIVDSSLFGYLTWSLFPYNVPIDEIKEYALKVEALISGCNPHLIYLYQNDIHAALTKICERRSGDTEKNFTNAATGSVYGLSRGLSGFDGLTAYWQDYRVLTDDLFKELSMSRISINNSDGNWPLYNSEILKFLYINLDKFERFGNYDAQRFVGTYQSKDMDQHVSLIVNKEGKLVADGLPHVWTKTILIPRSSNIFDVQSLPFQVAFEEDNLQNLRMHLTGSALFDGPVDYMLIRNKGN</sequence>
<dbReference type="Proteomes" id="UP000426246">
    <property type="component" value="Chromosome"/>
</dbReference>
<evidence type="ECO:0000313" key="2">
    <source>
        <dbReference type="Proteomes" id="UP000426246"/>
    </source>
</evidence>
<dbReference type="RefSeq" id="WP_155701543.1">
    <property type="nucleotide sequence ID" value="NZ_CP034235.1"/>
</dbReference>
<dbReference type="AlphaFoldDB" id="A0A6B8RM29"/>
<dbReference type="InterPro" id="IPR027417">
    <property type="entry name" value="P-loop_NTPase"/>
</dbReference>
<proteinExistence type="predicted"/>
<gene>
    <name evidence="1" type="ORF">EHS13_17140</name>
</gene>
<dbReference type="KEGG" id="ppsc:EHS13_17140"/>
<keyword evidence="2" id="KW-1185">Reference proteome</keyword>
<name>A0A6B8RM29_9BACL</name>
<dbReference type="OrthoDB" id="8211253at2"/>
<organism evidence="1 2">
    <name type="scientific">Paenibacillus psychroresistens</name>
    <dbReference type="NCBI Taxonomy" id="1778678"/>
    <lineage>
        <taxon>Bacteria</taxon>
        <taxon>Bacillati</taxon>
        <taxon>Bacillota</taxon>
        <taxon>Bacilli</taxon>
        <taxon>Bacillales</taxon>
        <taxon>Paenibacillaceae</taxon>
        <taxon>Paenibacillus</taxon>
    </lineage>
</organism>
<reference evidence="2" key="1">
    <citation type="submission" date="2018-11" db="EMBL/GenBank/DDBJ databases">
        <title>Complete genome sequence of Paenibacillus sp. ML311-T8.</title>
        <authorList>
            <person name="Nam Y.-D."/>
            <person name="Kang J."/>
            <person name="Chung W.-H."/>
            <person name="Park Y.S."/>
        </authorList>
    </citation>
    <scope>NUCLEOTIDE SEQUENCE [LARGE SCALE GENOMIC DNA]</scope>
    <source>
        <strain evidence="2">ML311-T8</strain>
    </source>
</reference>
<dbReference type="EMBL" id="CP034235">
    <property type="protein sequence ID" value="QGQ96486.1"/>
    <property type="molecule type" value="Genomic_DNA"/>
</dbReference>
<accession>A0A6B8RM29</accession>
<dbReference type="SUPFAM" id="SSF52540">
    <property type="entry name" value="P-loop containing nucleoside triphosphate hydrolases"/>
    <property type="match status" value="1"/>
</dbReference>
<evidence type="ECO:0000313" key="1">
    <source>
        <dbReference type="EMBL" id="QGQ96486.1"/>
    </source>
</evidence>
<dbReference type="Gene3D" id="3.40.50.300">
    <property type="entry name" value="P-loop containing nucleotide triphosphate hydrolases"/>
    <property type="match status" value="1"/>
</dbReference>
<protein>
    <submittedName>
        <fullName evidence="1">Uncharacterized protein</fullName>
    </submittedName>
</protein>